<dbReference type="Proteomes" id="UP000051530">
    <property type="component" value="Unassembled WGS sequence"/>
</dbReference>
<protein>
    <recommendedName>
        <fullName evidence="3">Transposable element</fullName>
    </recommendedName>
</protein>
<dbReference type="VEuPathDB" id="MicrosporidiaDB:M153_14879000757"/>
<evidence type="ECO:0000313" key="1">
    <source>
        <dbReference type="EMBL" id="KRH92005.1"/>
    </source>
</evidence>
<evidence type="ECO:0008006" key="3">
    <source>
        <dbReference type="Google" id="ProtNLM"/>
    </source>
</evidence>
<feature type="non-terminal residue" evidence="1">
    <location>
        <position position="1"/>
    </location>
</feature>
<dbReference type="EMBL" id="LGUB01001309">
    <property type="protein sequence ID" value="KRH92005.1"/>
    <property type="molecule type" value="Genomic_DNA"/>
</dbReference>
<name>A0A0R0LVQ3_9MICR</name>
<accession>A0A0R0LVQ3</accession>
<dbReference type="AlphaFoldDB" id="A0A0R0LVQ3"/>
<comment type="caution">
    <text evidence="1">The sequence shown here is derived from an EMBL/GenBank/DDBJ whole genome shotgun (WGS) entry which is preliminary data.</text>
</comment>
<sequence length="64" mass="7605">GENVGHHHNIEPTTNNPILWREYIVPLTERAKLQEHIKDLEEKEIIKKSDYNYESCICSLKEEQ</sequence>
<dbReference type="Gene3D" id="3.10.10.10">
    <property type="entry name" value="HIV Type 1 Reverse Transcriptase, subunit A, domain 1"/>
    <property type="match status" value="1"/>
</dbReference>
<proteinExistence type="predicted"/>
<gene>
    <name evidence="1" type="ORF">M153_14879000757</name>
</gene>
<keyword evidence="2" id="KW-1185">Reference proteome</keyword>
<reference evidence="1 2" key="1">
    <citation type="submission" date="2015-07" db="EMBL/GenBank/DDBJ databases">
        <title>The genome of Pseudoloma neurophilia, a relevant intracellular parasite of the zebrafish.</title>
        <authorList>
            <person name="Ndikumana S."/>
            <person name="Pelin A."/>
            <person name="Sanders J."/>
            <person name="Corradi N."/>
        </authorList>
    </citation>
    <scope>NUCLEOTIDE SEQUENCE [LARGE SCALE GENOMIC DNA]</scope>
    <source>
        <strain evidence="1 2">MK1</strain>
    </source>
</reference>
<evidence type="ECO:0000313" key="2">
    <source>
        <dbReference type="Proteomes" id="UP000051530"/>
    </source>
</evidence>
<organism evidence="1 2">
    <name type="scientific">Pseudoloma neurophilia</name>
    <dbReference type="NCBI Taxonomy" id="146866"/>
    <lineage>
        <taxon>Eukaryota</taxon>
        <taxon>Fungi</taxon>
        <taxon>Fungi incertae sedis</taxon>
        <taxon>Microsporidia</taxon>
        <taxon>Pseudoloma</taxon>
    </lineage>
</organism>